<dbReference type="AlphaFoldDB" id="A0A9W8AWK8"/>
<comment type="caution">
    <text evidence="1">The sequence shown here is derived from an EMBL/GenBank/DDBJ whole genome shotgun (WGS) entry which is preliminary data.</text>
</comment>
<name>A0A9W8AWK8_9FUNG</name>
<dbReference type="Gene3D" id="1.25.40.10">
    <property type="entry name" value="Tetratricopeptide repeat domain"/>
    <property type="match status" value="1"/>
</dbReference>
<gene>
    <name evidence="1" type="ORF">IWQ62_000117</name>
</gene>
<dbReference type="InterPro" id="IPR011990">
    <property type="entry name" value="TPR-like_helical_dom_sf"/>
</dbReference>
<dbReference type="Proteomes" id="UP001150925">
    <property type="component" value="Unassembled WGS sequence"/>
</dbReference>
<dbReference type="EMBL" id="JANBPY010000004">
    <property type="protein sequence ID" value="KAJ1970148.1"/>
    <property type="molecule type" value="Genomic_DNA"/>
</dbReference>
<evidence type="ECO:0000313" key="2">
    <source>
        <dbReference type="Proteomes" id="UP001150925"/>
    </source>
</evidence>
<proteinExistence type="predicted"/>
<evidence type="ECO:0000313" key="1">
    <source>
        <dbReference type="EMBL" id="KAJ1970148.1"/>
    </source>
</evidence>
<organism evidence="1 2">
    <name type="scientific">Dispira parvispora</name>
    <dbReference type="NCBI Taxonomy" id="1520584"/>
    <lineage>
        <taxon>Eukaryota</taxon>
        <taxon>Fungi</taxon>
        <taxon>Fungi incertae sedis</taxon>
        <taxon>Zoopagomycota</taxon>
        <taxon>Kickxellomycotina</taxon>
        <taxon>Dimargaritomycetes</taxon>
        <taxon>Dimargaritales</taxon>
        <taxon>Dimargaritaceae</taxon>
        <taxon>Dispira</taxon>
    </lineage>
</organism>
<reference evidence="1" key="1">
    <citation type="submission" date="2022-07" db="EMBL/GenBank/DDBJ databases">
        <title>Phylogenomic reconstructions and comparative analyses of Kickxellomycotina fungi.</title>
        <authorList>
            <person name="Reynolds N.K."/>
            <person name="Stajich J.E."/>
            <person name="Barry K."/>
            <person name="Grigoriev I.V."/>
            <person name="Crous P."/>
            <person name="Smith M.E."/>
        </authorList>
    </citation>
    <scope>NUCLEOTIDE SEQUENCE</scope>
    <source>
        <strain evidence="1">RSA 1196</strain>
    </source>
</reference>
<sequence length="588" mass="68910">MASECTTRTALLHYVQKLYTRHDPGNWQGMNDLLEKEWLPIAQGFYRFGDYELAQSYLTEYLARFNFDHEGHKLLAKTYRAQGRLREAVFVLEQSVGLYDRGLPTTVRYQLVRYYTQLVINSAQTPGEIRRYYARGLHHWEGLPVEDDRRKKYAERLLQAVLDSRPEFDIHDNVLLGTCLNRRARGKPKFLRYLLDTHRYRCFVESIHDQVKWRGGSLAWIHMVFKMHNDHILPQLDDTRRDQKVWTPAFLLQYYSDLLLLANYRVRLAFAAFSKSTTAVNDASLTQCLEWYRTAVQHYWVSDLDSKLTETWSVHRQEHQAWYRVFLILQDIVRTHPTVWWCIVQFHPLESASSAKITTWIHQLLPYAPSFSDQTSLRHTVKLTSGLQRIRWLLVVRLVLNLQQLIDSNDISRDTHSDLANNNYPVVQLTKHAQQYTAWFKVTPAKLTSAIRRWVDLVAEDVTNLTLPWFARLVWGWEEGDKYRHTIIQRVLPALNLNTPSSEPPDFPHLRDIITAVLDHFAGQAVIEQKHDGTNPLELEALCIDFWNACLAWYGPLASEDRSSNHSAHQLLVHISKQLFPLIARRTD</sequence>
<dbReference type="SUPFAM" id="SSF48452">
    <property type="entry name" value="TPR-like"/>
    <property type="match status" value="1"/>
</dbReference>
<keyword evidence="2" id="KW-1185">Reference proteome</keyword>
<protein>
    <submittedName>
        <fullName evidence="1">Uncharacterized protein</fullName>
    </submittedName>
</protein>
<dbReference type="OrthoDB" id="10320136at2759"/>
<accession>A0A9W8AWK8</accession>